<evidence type="ECO:0000313" key="8">
    <source>
        <dbReference type="EMBL" id="KAL1516900.1"/>
    </source>
</evidence>
<dbReference type="InterPro" id="IPR041667">
    <property type="entry name" value="Cupin_8"/>
</dbReference>
<evidence type="ECO:0000256" key="6">
    <source>
        <dbReference type="ARBA" id="ARBA00023242"/>
    </source>
</evidence>
<comment type="caution">
    <text evidence="8">The sequence shown here is derived from an EMBL/GenBank/DDBJ whole genome shotgun (WGS) entry which is preliminary data.</text>
</comment>
<keyword evidence="9" id="KW-1185">Reference proteome</keyword>
<evidence type="ECO:0000256" key="3">
    <source>
        <dbReference type="ARBA" id="ARBA00022723"/>
    </source>
</evidence>
<dbReference type="EMBL" id="JBDJPC010000001">
    <property type="protein sequence ID" value="KAL1516900.1"/>
    <property type="molecule type" value="Genomic_DNA"/>
</dbReference>
<evidence type="ECO:0000256" key="5">
    <source>
        <dbReference type="ARBA" id="ARBA00023004"/>
    </source>
</evidence>
<dbReference type="Gene3D" id="2.60.120.650">
    <property type="entry name" value="Cupin"/>
    <property type="match status" value="1"/>
</dbReference>
<dbReference type="Pfam" id="PF13621">
    <property type="entry name" value="Cupin_8"/>
    <property type="match status" value="1"/>
</dbReference>
<dbReference type="GO" id="GO:0016491">
    <property type="term" value="F:oxidoreductase activity"/>
    <property type="evidence" value="ECO:0007669"/>
    <property type="project" value="UniProtKB-KW"/>
</dbReference>
<name>A0ABD1FC88_HYPHA</name>
<keyword evidence="3" id="KW-0479">Metal-binding</keyword>
<evidence type="ECO:0000259" key="7">
    <source>
        <dbReference type="PROSITE" id="PS51184"/>
    </source>
</evidence>
<dbReference type="SUPFAM" id="SSF51197">
    <property type="entry name" value="Clavaminate synthase-like"/>
    <property type="match status" value="1"/>
</dbReference>
<dbReference type="GO" id="GO:0046872">
    <property type="term" value="F:metal ion binding"/>
    <property type="evidence" value="ECO:0007669"/>
    <property type="project" value="UniProtKB-KW"/>
</dbReference>
<dbReference type="SMART" id="SM00558">
    <property type="entry name" value="JmjC"/>
    <property type="match status" value="1"/>
</dbReference>
<evidence type="ECO:0000256" key="1">
    <source>
        <dbReference type="ARBA" id="ARBA00001954"/>
    </source>
</evidence>
<dbReference type="Proteomes" id="UP001566132">
    <property type="component" value="Unassembled WGS sequence"/>
</dbReference>
<keyword evidence="4" id="KW-0560">Oxidoreductase</keyword>
<accession>A0ABD1FC88</accession>
<dbReference type="AlphaFoldDB" id="A0ABD1FC88"/>
<dbReference type="InterPro" id="IPR003347">
    <property type="entry name" value="JmjC_dom"/>
</dbReference>
<comment type="subcellular location">
    <subcellularLocation>
        <location evidence="2">Nucleus</location>
    </subcellularLocation>
</comment>
<feature type="domain" description="JmjC" evidence="7">
    <location>
        <begin position="271"/>
        <end position="409"/>
    </location>
</feature>
<protein>
    <recommendedName>
        <fullName evidence="7">JmjC domain-containing protein</fullName>
    </recommendedName>
</protein>
<gene>
    <name evidence="8" type="ORF">ABEB36_000735</name>
</gene>
<dbReference type="GO" id="GO:0005634">
    <property type="term" value="C:nucleus"/>
    <property type="evidence" value="ECO:0007669"/>
    <property type="project" value="UniProtKB-SubCell"/>
</dbReference>
<keyword evidence="5" id="KW-0408">Iron</keyword>
<comment type="cofactor">
    <cofactor evidence="1">
        <name>Fe(2+)</name>
        <dbReference type="ChEBI" id="CHEBI:29033"/>
    </cofactor>
</comment>
<dbReference type="PANTHER" id="PTHR12461:SF106">
    <property type="entry name" value="BIFUNCTIONAL PEPTIDASE AND ARGINYL-HYDROXYLASE JMJD5"/>
    <property type="match status" value="1"/>
</dbReference>
<evidence type="ECO:0000256" key="4">
    <source>
        <dbReference type="ARBA" id="ARBA00023002"/>
    </source>
</evidence>
<evidence type="ECO:0000313" key="9">
    <source>
        <dbReference type="Proteomes" id="UP001566132"/>
    </source>
</evidence>
<keyword evidence="6" id="KW-0539">Nucleus</keyword>
<organism evidence="8 9">
    <name type="scientific">Hypothenemus hampei</name>
    <name type="common">Coffee berry borer</name>
    <dbReference type="NCBI Taxonomy" id="57062"/>
    <lineage>
        <taxon>Eukaryota</taxon>
        <taxon>Metazoa</taxon>
        <taxon>Ecdysozoa</taxon>
        <taxon>Arthropoda</taxon>
        <taxon>Hexapoda</taxon>
        <taxon>Insecta</taxon>
        <taxon>Pterygota</taxon>
        <taxon>Neoptera</taxon>
        <taxon>Endopterygota</taxon>
        <taxon>Coleoptera</taxon>
        <taxon>Polyphaga</taxon>
        <taxon>Cucujiformia</taxon>
        <taxon>Curculionidae</taxon>
        <taxon>Scolytinae</taxon>
        <taxon>Hypothenemus</taxon>
    </lineage>
</organism>
<dbReference type="PANTHER" id="PTHR12461">
    <property type="entry name" value="HYPOXIA-INDUCIBLE FACTOR 1 ALPHA INHIBITOR-RELATED"/>
    <property type="match status" value="1"/>
</dbReference>
<evidence type="ECO:0000256" key="2">
    <source>
        <dbReference type="ARBA" id="ARBA00004123"/>
    </source>
</evidence>
<dbReference type="PROSITE" id="PS51184">
    <property type="entry name" value="JMJC"/>
    <property type="match status" value="1"/>
</dbReference>
<proteinExistence type="predicted"/>
<reference evidence="8 9" key="1">
    <citation type="submission" date="2024-05" db="EMBL/GenBank/DDBJ databases">
        <title>Genetic variation in Jamaican populations of the coffee berry borer (Hypothenemus hampei).</title>
        <authorList>
            <person name="Errbii M."/>
            <person name="Myrie A."/>
        </authorList>
    </citation>
    <scope>NUCLEOTIDE SEQUENCE [LARGE SCALE GENOMIC DNA]</scope>
    <source>
        <strain evidence="8">JA-Hopewell-2020-01-JO</strain>
        <tissue evidence="8">Whole body</tissue>
    </source>
</reference>
<sequence>MTYHNKNEIIPQILSFAKNPLNIREENFNCHFLHTLKICLEAQSRENLENQDYLFQIDAILDYIHEELNTGHWSTVPLTMRENFTVSSYIKAVLMLKNPNELTVDSLEHCLKVIDLGLLLGAPLEENPELLMECAKYLQKEINKYHRDTLINVENKTQYEDHLHYYSNIDAIEIEALIIPSIETFNNKFFQLQIPVILKGCMDHWPASKKWLDVNYLLEVAGNRTVPVELGSLYTDEQWSQKLMTLKDFIKNHYLSESGNTGYLAQHNLFDQISELREDIRIPEYCCCSLNFEEAMEPDINAWLGPKGTVSPLHQDPKNNVLAQVYGTKQILLYSPEDTQFLYPHGETMLSNTSQVDPLNPNYIKYPEFKKATMFKGLLKSGEMLFIPLKWWHHVTALEKSFSVSFWWQ</sequence>